<dbReference type="Proteomes" id="UP000636579">
    <property type="component" value="Unassembled WGS sequence"/>
</dbReference>
<dbReference type="EMBL" id="JADBEE010000001">
    <property type="protein sequence ID" value="MBE1514705.1"/>
    <property type="molecule type" value="Genomic_DNA"/>
</dbReference>
<comment type="caution">
    <text evidence="1">The sequence shown here is derived from an EMBL/GenBank/DDBJ whole genome shotgun (WGS) entry which is preliminary data.</text>
</comment>
<organism evidence="1 2">
    <name type="scientific">Nesterenkonia halotolerans</name>
    <dbReference type="NCBI Taxonomy" id="225325"/>
    <lineage>
        <taxon>Bacteria</taxon>
        <taxon>Bacillati</taxon>
        <taxon>Actinomycetota</taxon>
        <taxon>Actinomycetes</taxon>
        <taxon>Micrococcales</taxon>
        <taxon>Micrococcaceae</taxon>
        <taxon>Nesterenkonia</taxon>
    </lineage>
</organism>
<accession>A0ABR9J726</accession>
<protein>
    <submittedName>
        <fullName evidence="1">Uncharacterized protein</fullName>
    </submittedName>
</protein>
<proteinExistence type="predicted"/>
<evidence type="ECO:0000313" key="1">
    <source>
        <dbReference type="EMBL" id="MBE1514705.1"/>
    </source>
</evidence>
<name>A0ABR9J726_9MICC</name>
<keyword evidence="2" id="KW-1185">Reference proteome</keyword>
<dbReference type="RefSeq" id="WP_192591424.1">
    <property type="nucleotide sequence ID" value="NZ_JADBEE010000001.1"/>
</dbReference>
<gene>
    <name evidence="1" type="ORF">H4W26_001460</name>
</gene>
<reference evidence="1 2" key="1">
    <citation type="submission" date="2020-10" db="EMBL/GenBank/DDBJ databases">
        <title>Sequencing the genomes of 1000 actinobacteria strains.</title>
        <authorList>
            <person name="Klenk H.-P."/>
        </authorList>
    </citation>
    <scope>NUCLEOTIDE SEQUENCE [LARGE SCALE GENOMIC DNA]</scope>
    <source>
        <strain evidence="1 2">DSM 15474</strain>
    </source>
</reference>
<evidence type="ECO:0000313" key="2">
    <source>
        <dbReference type="Proteomes" id="UP000636579"/>
    </source>
</evidence>
<sequence length="68" mass="7499">MPQDRSEVQQILECLRVSLQARHGEEMLERLFQVTAQEGIRGGIAQIVDQLTDGLRVGQDSGDLHAVG</sequence>